<sequence>MKNNIFKLLALGSMLLVLIFACGGPPGKESENKTSSIEPQQEILKKKVEHEAKKVAKILQKTGEKLQNIPKNNLIEGEKKSKDINFLNNHKQKLDMDKNLNYSEVPDIARFQEEALKSVQEDPLYQALSILEKVKKK</sequence>
<dbReference type="STRING" id="999894.TDIS_2129"/>
<organism evidence="2 3">
    <name type="scientific">Thermosulfurimonas dismutans</name>
    <dbReference type="NCBI Taxonomy" id="999894"/>
    <lineage>
        <taxon>Bacteria</taxon>
        <taxon>Pseudomonadati</taxon>
        <taxon>Thermodesulfobacteriota</taxon>
        <taxon>Thermodesulfobacteria</taxon>
        <taxon>Thermodesulfobacteriales</taxon>
        <taxon>Thermodesulfobacteriaceae</taxon>
        <taxon>Thermosulfurimonas</taxon>
    </lineage>
</organism>
<feature type="signal peptide" evidence="1">
    <location>
        <begin position="1"/>
        <end position="23"/>
    </location>
</feature>
<evidence type="ECO:0000313" key="2">
    <source>
        <dbReference type="EMBL" id="OAQ19778.1"/>
    </source>
</evidence>
<keyword evidence="3" id="KW-1185">Reference proteome</keyword>
<keyword evidence="1" id="KW-0732">Signal</keyword>
<accession>A0A179D2A3</accession>
<feature type="chain" id="PRO_5008100203" description="Lipoprotein" evidence="1">
    <location>
        <begin position="24"/>
        <end position="137"/>
    </location>
</feature>
<protein>
    <recommendedName>
        <fullName evidence="4">Lipoprotein</fullName>
    </recommendedName>
</protein>
<gene>
    <name evidence="2" type="ORF">TDIS_2129</name>
</gene>
<evidence type="ECO:0000256" key="1">
    <source>
        <dbReference type="SAM" id="SignalP"/>
    </source>
</evidence>
<dbReference type="PROSITE" id="PS51257">
    <property type="entry name" value="PROKAR_LIPOPROTEIN"/>
    <property type="match status" value="1"/>
</dbReference>
<reference evidence="2 3" key="1">
    <citation type="submission" date="2016-04" db="EMBL/GenBank/DDBJ databases">
        <title>Genome analysis of Thermosulfurimonas dismutans, the first thermophilic sulfur-disproportionating bacterium of the phylum Thermodesulfobacteria.</title>
        <authorList>
            <person name="Mardanov A.V."/>
            <person name="Beletsky A.V."/>
            <person name="Kadnikov V.V."/>
            <person name="Slobodkin A.I."/>
            <person name="Ravin N.V."/>
        </authorList>
    </citation>
    <scope>NUCLEOTIDE SEQUENCE [LARGE SCALE GENOMIC DNA]</scope>
    <source>
        <strain evidence="2 3">S95</strain>
    </source>
</reference>
<proteinExistence type="predicted"/>
<name>A0A179D2A3_9BACT</name>
<evidence type="ECO:0000313" key="3">
    <source>
        <dbReference type="Proteomes" id="UP000078390"/>
    </source>
</evidence>
<dbReference type="Proteomes" id="UP000078390">
    <property type="component" value="Unassembled WGS sequence"/>
</dbReference>
<dbReference type="AlphaFoldDB" id="A0A179D2A3"/>
<dbReference type="EMBL" id="LWLG01000031">
    <property type="protein sequence ID" value="OAQ19778.1"/>
    <property type="molecule type" value="Genomic_DNA"/>
</dbReference>
<comment type="caution">
    <text evidence="2">The sequence shown here is derived from an EMBL/GenBank/DDBJ whole genome shotgun (WGS) entry which is preliminary data.</text>
</comment>
<evidence type="ECO:0008006" key="4">
    <source>
        <dbReference type="Google" id="ProtNLM"/>
    </source>
</evidence>